<feature type="transmembrane region" description="Helical" evidence="7">
    <location>
        <begin position="367"/>
        <end position="384"/>
    </location>
</feature>
<dbReference type="Gene3D" id="1.20.1250.20">
    <property type="entry name" value="MFS general substrate transporter like domains"/>
    <property type="match status" value="1"/>
</dbReference>
<comment type="similarity">
    <text evidence="2">Belongs to the major facilitator superfamily. Sugar transporter (TC 2.A.1.1) family.</text>
</comment>
<reference evidence="10 12" key="2">
    <citation type="submission" date="2018-10" db="EMBL/GenBank/DDBJ databases">
        <title>Bradyrhizobium sp. nov., effective nodules isolated from peanut in China.</title>
        <authorList>
            <person name="Li Y."/>
        </authorList>
    </citation>
    <scope>NUCLEOTIDE SEQUENCE [LARGE SCALE GENOMIC DNA]</scope>
    <source>
        <strain evidence="10 12">CCBAU 53426</strain>
    </source>
</reference>
<feature type="transmembrane region" description="Helical" evidence="7">
    <location>
        <begin position="91"/>
        <end position="116"/>
    </location>
</feature>
<keyword evidence="12" id="KW-1185">Reference proteome</keyword>
<dbReference type="SUPFAM" id="SSF103473">
    <property type="entry name" value="MFS general substrate transporter"/>
    <property type="match status" value="1"/>
</dbReference>
<evidence type="ECO:0000256" key="1">
    <source>
        <dbReference type="ARBA" id="ARBA00004141"/>
    </source>
</evidence>
<evidence type="ECO:0000256" key="4">
    <source>
        <dbReference type="ARBA" id="ARBA00022692"/>
    </source>
</evidence>
<evidence type="ECO:0000313" key="10">
    <source>
        <dbReference type="EMBL" id="RXH18126.1"/>
    </source>
</evidence>
<feature type="transmembrane region" description="Helical" evidence="7">
    <location>
        <begin position="128"/>
        <end position="147"/>
    </location>
</feature>
<evidence type="ECO:0000256" key="5">
    <source>
        <dbReference type="ARBA" id="ARBA00022989"/>
    </source>
</evidence>
<dbReference type="EMBL" id="RDQZ01000001">
    <property type="protein sequence ID" value="RXH18126.1"/>
    <property type="molecule type" value="Genomic_DNA"/>
</dbReference>
<dbReference type="InterPro" id="IPR020846">
    <property type="entry name" value="MFS_dom"/>
</dbReference>
<feature type="transmembrane region" description="Helical" evidence="7">
    <location>
        <begin position="341"/>
        <end position="360"/>
    </location>
</feature>
<dbReference type="PANTHER" id="PTHR23511">
    <property type="entry name" value="SYNAPTIC VESICLE GLYCOPROTEIN 2"/>
    <property type="match status" value="1"/>
</dbReference>
<accession>A0AAE6C649</accession>
<dbReference type="Proteomes" id="UP000288972">
    <property type="component" value="Chromosome"/>
</dbReference>
<evidence type="ECO:0000256" key="6">
    <source>
        <dbReference type="ARBA" id="ARBA00023136"/>
    </source>
</evidence>
<dbReference type="InterPro" id="IPR036259">
    <property type="entry name" value="MFS_trans_sf"/>
</dbReference>
<keyword evidence="6 7" id="KW-0472">Membrane</keyword>
<dbReference type="InterPro" id="IPR005828">
    <property type="entry name" value="MFS_sugar_transport-like"/>
</dbReference>
<reference evidence="9 11" key="1">
    <citation type="submission" date="2018-06" db="EMBL/GenBank/DDBJ databases">
        <title>Comparative genomics of rhizobia nodulating Arachis hypogaea in China.</title>
        <authorList>
            <person name="Li Y."/>
        </authorList>
    </citation>
    <scope>NUCLEOTIDE SEQUENCE [LARGE SCALE GENOMIC DNA]</scope>
    <source>
        <strain evidence="9 11">CCBAU 51670</strain>
    </source>
</reference>
<dbReference type="PROSITE" id="PS00217">
    <property type="entry name" value="SUGAR_TRANSPORT_2"/>
    <property type="match status" value="1"/>
</dbReference>
<evidence type="ECO:0000259" key="8">
    <source>
        <dbReference type="PROSITE" id="PS50850"/>
    </source>
</evidence>
<feature type="transmembrane region" description="Helical" evidence="7">
    <location>
        <begin position="299"/>
        <end position="321"/>
    </location>
</feature>
<dbReference type="PROSITE" id="PS00216">
    <property type="entry name" value="SUGAR_TRANSPORT_1"/>
    <property type="match status" value="1"/>
</dbReference>
<feature type="transmembrane region" description="Helical" evidence="7">
    <location>
        <begin position="455"/>
        <end position="475"/>
    </location>
</feature>
<keyword evidence="3" id="KW-0813">Transport</keyword>
<dbReference type="PANTHER" id="PTHR23511:SF34">
    <property type="entry name" value="SYNAPTIC VESICLE GLYCOPROTEIN 2"/>
    <property type="match status" value="1"/>
</dbReference>
<proteinExistence type="inferred from homology"/>
<dbReference type="GO" id="GO:0016020">
    <property type="term" value="C:membrane"/>
    <property type="evidence" value="ECO:0007669"/>
    <property type="project" value="UniProtKB-SubCell"/>
</dbReference>
<dbReference type="CDD" id="cd17316">
    <property type="entry name" value="MFS_SV2_like"/>
    <property type="match status" value="1"/>
</dbReference>
<dbReference type="KEGG" id="bgz:XH91_00790"/>
<evidence type="ECO:0000313" key="11">
    <source>
        <dbReference type="Proteomes" id="UP000288972"/>
    </source>
</evidence>
<organism evidence="9 11">
    <name type="scientific">Bradyrhizobium guangzhouense</name>
    <dbReference type="NCBI Taxonomy" id="1325095"/>
    <lineage>
        <taxon>Bacteria</taxon>
        <taxon>Pseudomonadati</taxon>
        <taxon>Pseudomonadota</taxon>
        <taxon>Alphaproteobacteria</taxon>
        <taxon>Hyphomicrobiales</taxon>
        <taxon>Nitrobacteraceae</taxon>
        <taxon>Bradyrhizobium</taxon>
    </lineage>
</organism>
<dbReference type="Pfam" id="PF00083">
    <property type="entry name" value="Sugar_tr"/>
    <property type="match status" value="1"/>
</dbReference>
<feature type="transmembrane region" description="Helical" evidence="7">
    <location>
        <begin position="186"/>
        <end position="209"/>
    </location>
</feature>
<keyword evidence="5 7" id="KW-1133">Transmembrane helix</keyword>
<evidence type="ECO:0000313" key="12">
    <source>
        <dbReference type="Proteomes" id="UP000290401"/>
    </source>
</evidence>
<dbReference type="EMBL" id="CP030053">
    <property type="protein sequence ID" value="QAU44036.1"/>
    <property type="molecule type" value="Genomic_DNA"/>
</dbReference>
<dbReference type="GO" id="GO:0022857">
    <property type="term" value="F:transmembrane transporter activity"/>
    <property type="evidence" value="ECO:0007669"/>
    <property type="project" value="InterPro"/>
</dbReference>
<dbReference type="AlphaFoldDB" id="A0AAE6C649"/>
<evidence type="ECO:0000313" key="9">
    <source>
        <dbReference type="EMBL" id="QAU44036.1"/>
    </source>
</evidence>
<sequence>MSRREPRASSAPREDVMSVVGIDTDLELGAAPSGPDEISRRLEAMPATGHVWKLVILLSLGGCFEIYDLFLTGYVAPGLARSGLLSTTTQAFFGFSGIGAFVAATFAGLFVGTFFLGFLADRFGRRAIFTYALLGYSAASVIMACQTSSGGLLFWRFLAGIGIGIEVITIDAYITELVPSRMRGRAFAVNQAIMFIAVPVVAFLAWWLVPLAPYGVDGWRWVVLIGAAASMIVWVLRLFLPESPLWLARHGRTGEALRILAALEARGGVAAPGPSASLARPASQTAVRVAFADLFRPPYLSLVVLFMVFNLCQAFGFYGFANWVPTLLVEKGITVTKSLQYSFIVAFAYPIAPLLAASFADRFERRWIIAGACIAIIIFGLAFAQLTLPALLIVCGVLLTACNTTMSYAYHAYQTEVFPTQIRARASGLVYSMSRLSATFSGFIVAYMLKEAGVIGVFGLITVAMLIVVITMALFGPNVRGKALDTV</sequence>
<feature type="transmembrane region" description="Helical" evidence="7">
    <location>
        <begin position="429"/>
        <end position="449"/>
    </location>
</feature>
<protein>
    <submittedName>
        <fullName evidence="9">MFS transporter</fullName>
    </submittedName>
</protein>
<feature type="transmembrane region" description="Helical" evidence="7">
    <location>
        <begin position="390"/>
        <end position="409"/>
    </location>
</feature>
<feature type="transmembrane region" description="Helical" evidence="7">
    <location>
        <begin position="221"/>
        <end position="240"/>
    </location>
</feature>
<feature type="domain" description="Major facilitator superfamily (MFS) profile" evidence="8">
    <location>
        <begin position="54"/>
        <end position="480"/>
    </location>
</feature>
<dbReference type="InterPro" id="IPR005829">
    <property type="entry name" value="Sugar_transporter_CS"/>
</dbReference>
<name>A0AAE6C649_9BRAD</name>
<comment type="subcellular location">
    <subcellularLocation>
        <location evidence="1">Membrane</location>
        <topology evidence="1">Multi-pass membrane protein</topology>
    </subcellularLocation>
</comment>
<evidence type="ECO:0000256" key="3">
    <source>
        <dbReference type="ARBA" id="ARBA00022448"/>
    </source>
</evidence>
<evidence type="ECO:0000256" key="2">
    <source>
        <dbReference type="ARBA" id="ARBA00010992"/>
    </source>
</evidence>
<gene>
    <name evidence="10" type="ORF">EAS56_03450</name>
    <name evidence="9" type="ORF">XH91_00790</name>
</gene>
<feature type="transmembrane region" description="Helical" evidence="7">
    <location>
        <begin position="153"/>
        <end position="174"/>
    </location>
</feature>
<keyword evidence="4 7" id="KW-0812">Transmembrane</keyword>
<dbReference type="PROSITE" id="PS50850">
    <property type="entry name" value="MFS"/>
    <property type="match status" value="1"/>
</dbReference>
<dbReference type="Proteomes" id="UP000290401">
    <property type="component" value="Unassembled WGS sequence"/>
</dbReference>
<evidence type="ECO:0000256" key="7">
    <source>
        <dbReference type="SAM" id="Phobius"/>
    </source>
</evidence>
<feature type="transmembrane region" description="Helical" evidence="7">
    <location>
        <begin position="51"/>
        <end position="71"/>
    </location>
</feature>